<dbReference type="InterPro" id="IPR007688">
    <property type="entry name" value="Conjugal_tfr_TrbL/VirB6"/>
</dbReference>
<keyword evidence="2 5" id="KW-0812">Transmembrane</keyword>
<evidence type="ECO:0000256" key="3">
    <source>
        <dbReference type="ARBA" id="ARBA00022989"/>
    </source>
</evidence>
<feature type="transmembrane region" description="Helical" evidence="5">
    <location>
        <begin position="37"/>
        <end position="59"/>
    </location>
</feature>
<dbReference type="Proteomes" id="UP000254255">
    <property type="component" value="Unassembled WGS sequence"/>
</dbReference>
<sequence length="106" mass="11668">MAGGDPWVWMDQLWVKVIQVATLIFDKDTSTVPVAGGIGALLTYVGGVLALLLCSIVFASAELTLLLLSVTAPIFIMCLMFGLLRQMFNSWLQLNFSSLLVFYLQH</sequence>
<accession>A0A377BG75</accession>
<organism evidence="6 7">
    <name type="scientific">Escherichia coli</name>
    <dbReference type="NCBI Taxonomy" id="562"/>
    <lineage>
        <taxon>Bacteria</taxon>
        <taxon>Pseudomonadati</taxon>
        <taxon>Pseudomonadota</taxon>
        <taxon>Gammaproteobacteria</taxon>
        <taxon>Enterobacterales</taxon>
        <taxon>Enterobacteriaceae</taxon>
        <taxon>Escherichia</taxon>
    </lineage>
</organism>
<keyword evidence="3 5" id="KW-1133">Transmembrane helix</keyword>
<evidence type="ECO:0000256" key="1">
    <source>
        <dbReference type="ARBA" id="ARBA00004141"/>
    </source>
</evidence>
<evidence type="ECO:0000313" key="7">
    <source>
        <dbReference type="Proteomes" id="UP000254255"/>
    </source>
</evidence>
<keyword evidence="4 5" id="KW-0472">Membrane</keyword>
<dbReference type="GO" id="GO:0030255">
    <property type="term" value="P:protein secretion by the type IV secretion system"/>
    <property type="evidence" value="ECO:0007669"/>
    <property type="project" value="InterPro"/>
</dbReference>
<reference evidence="6 7" key="1">
    <citation type="submission" date="2018-06" db="EMBL/GenBank/DDBJ databases">
        <authorList>
            <consortium name="Pathogen Informatics"/>
            <person name="Doyle S."/>
        </authorList>
    </citation>
    <scope>NUCLEOTIDE SEQUENCE [LARGE SCALE GENOMIC DNA]</scope>
    <source>
        <strain evidence="6 7">NCTC13148</strain>
    </source>
</reference>
<evidence type="ECO:0000256" key="5">
    <source>
        <dbReference type="SAM" id="Phobius"/>
    </source>
</evidence>
<proteinExistence type="predicted"/>
<dbReference type="AlphaFoldDB" id="A0A377BG75"/>
<dbReference type="Pfam" id="PF04610">
    <property type="entry name" value="TrbL"/>
    <property type="match status" value="1"/>
</dbReference>
<name>A0A377BG75_ECOLX</name>
<evidence type="ECO:0000256" key="2">
    <source>
        <dbReference type="ARBA" id="ARBA00022692"/>
    </source>
</evidence>
<evidence type="ECO:0000256" key="4">
    <source>
        <dbReference type="ARBA" id="ARBA00023136"/>
    </source>
</evidence>
<dbReference type="GO" id="GO:0016020">
    <property type="term" value="C:membrane"/>
    <property type="evidence" value="ECO:0007669"/>
    <property type="project" value="UniProtKB-SubCell"/>
</dbReference>
<gene>
    <name evidence="6" type="ORF">NCTC13148_00321</name>
</gene>
<comment type="subcellular location">
    <subcellularLocation>
        <location evidence="1">Membrane</location>
        <topology evidence="1">Multi-pass membrane protein</topology>
    </subcellularLocation>
</comment>
<protein>
    <submittedName>
        <fullName evidence="6">TrbL/VirB6 plasmid conjugal transfer protein</fullName>
    </submittedName>
</protein>
<feature type="transmembrane region" description="Helical" evidence="5">
    <location>
        <begin position="65"/>
        <end position="84"/>
    </location>
</feature>
<evidence type="ECO:0000313" key="6">
    <source>
        <dbReference type="EMBL" id="STL62589.1"/>
    </source>
</evidence>
<dbReference type="EMBL" id="UGET01000003">
    <property type="protein sequence ID" value="STL62589.1"/>
    <property type="molecule type" value="Genomic_DNA"/>
</dbReference>